<dbReference type="Pfam" id="PF03323">
    <property type="entry name" value="GerA"/>
    <property type="match status" value="1"/>
</dbReference>
<dbReference type="InterPro" id="IPR004995">
    <property type="entry name" value="Spore_Ger"/>
</dbReference>
<keyword evidence="3" id="KW-1133">Transmembrane helix</keyword>
<accession>A0A9D1PGL5</accession>
<comment type="similarity">
    <text evidence="1">Belongs to the GerABKA family.</text>
</comment>
<organism evidence="4 5">
    <name type="scientific">Candidatus Butyricicoccus avistercoris</name>
    <dbReference type="NCBI Taxonomy" id="2838518"/>
    <lineage>
        <taxon>Bacteria</taxon>
        <taxon>Bacillati</taxon>
        <taxon>Bacillota</taxon>
        <taxon>Clostridia</taxon>
        <taxon>Eubacteriales</taxon>
        <taxon>Butyricicoccaceae</taxon>
        <taxon>Butyricicoccus</taxon>
    </lineage>
</organism>
<gene>
    <name evidence="4" type="ORF">H9746_02610</name>
</gene>
<keyword evidence="2 3" id="KW-0472">Membrane</keyword>
<name>A0A9D1PGL5_9FIRM</name>
<evidence type="ECO:0000313" key="4">
    <source>
        <dbReference type="EMBL" id="HIV61728.1"/>
    </source>
</evidence>
<reference evidence="4" key="1">
    <citation type="journal article" date="2021" name="PeerJ">
        <title>Extensive microbial diversity within the chicken gut microbiome revealed by metagenomics and culture.</title>
        <authorList>
            <person name="Gilroy R."/>
            <person name="Ravi A."/>
            <person name="Getino M."/>
            <person name="Pursley I."/>
            <person name="Horton D.L."/>
            <person name="Alikhan N.F."/>
            <person name="Baker D."/>
            <person name="Gharbi K."/>
            <person name="Hall N."/>
            <person name="Watson M."/>
            <person name="Adriaenssens E.M."/>
            <person name="Foster-Nyarko E."/>
            <person name="Jarju S."/>
            <person name="Secka A."/>
            <person name="Antonio M."/>
            <person name="Oren A."/>
            <person name="Chaudhuri R.R."/>
            <person name="La Ragione R."/>
            <person name="Hildebrand F."/>
            <person name="Pallen M.J."/>
        </authorList>
    </citation>
    <scope>NUCLEOTIDE SEQUENCE</scope>
    <source>
        <strain evidence="4">CHK193-4272</strain>
    </source>
</reference>
<dbReference type="Proteomes" id="UP000886808">
    <property type="component" value="Unassembled WGS sequence"/>
</dbReference>
<dbReference type="PANTHER" id="PTHR22550:SF5">
    <property type="entry name" value="LEUCINE ZIPPER PROTEIN 4"/>
    <property type="match status" value="1"/>
</dbReference>
<evidence type="ECO:0000313" key="5">
    <source>
        <dbReference type="Proteomes" id="UP000886808"/>
    </source>
</evidence>
<comment type="caution">
    <text evidence="4">The sequence shown here is derived from an EMBL/GenBank/DDBJ whole genome shotgun (WGS) entry which is preliminary data.</text>
</comment>
<dbReference type="PANTHER" id="PTHR22550">
    <property type="entry name" value="SPORE GERMINATION PROTEIN"/>
    <property type="match status" value="1"/>
</dbReference>
<sequence length="478" mass="52561">MAEIKFTTSLEHNIQVLKNIFKNDNTFITRMAKNKNGLTCAVCFFDGMVNNLAINQSIIRPIVSCYESKVTAETLAETIIQINDSIVQPDLNKMLSAMMYGDTVILTEGEDKPVVVNTKGFSVRSSSEPDNERVLRGPREGFTEAFMINLSMIRRRLNDTRLKFSFSRMATHSQTAVCLCYLDGVTDEKLVKEIKKRLDSIDLDGILDANYIAECIRDEQSSPFPTLGTTERPDVVVAKLLEGRVAIITDGSPVVLTAPCILQECIQANDDYYLPVMQASLARIIRSCGILLSIIIPALYVALLYYHAELLPTRMLLALAAAQKGVPLPPLWEIFTLLIVFEILKEAGTRTPGVIGSTMSIVGGLVLGQSAVSARLISAPAVIIVAIAAVTGLAAPKLQNAALYLRFILLICSALFGLYGLVLGLSSVLLHLCALHSCSTPYLLNLLPRVNAHTEDRAIRISWRKMKNKRFIAGRSKK</sequence>
<feature type="transmembrane region" description="Helical" evidence="3">
    <location>
        <begin position="284"/>
        <end position="306"/>
    </location>
</feature>
<dbReference type="GO" id="GO:0016020">
    <property type="term" value="C:membrane"/>
    <property type="evidence" value="ECO:0007669"/>
    <property type="project" value="InterPro"/>
</dbReference>
<dbReference type="AlphaFoldDB" id="A0A9D1PGL5"/>
<dbReference type="EMBL" id="DXIE01000018">
    <property type="protein sequence ID" value="HIV61728.1"/>
    <property type="molecule type" value="Genomic_DNA"/>
</dbReference>
<evidence type="ECO:0000256" key="3">
    <source>
        <dbReference type="SAM" id="Phobius"/>
    </source>
</evidence>
<dbReference type="GO" id="GO:0009847">
    <property type="term" value="P:spore germination"/>
    <property type="evidence" value="ECO:0007669"/>
    <property type="project" value="InterPro"/>
</dbReference>
<feature type="transmembrane region" description="Helical" evidence="3">
    <location>
        <begin position="407"/>
        <end position="432"/>
    </location>
</feature>
<reference evidence="4" key="2">
    <citation type="submission" date="2021-04" db="EMBL/GenBank/DDBJ databases">
        <authorList>
            <person name="Gilroy R."/>
        </authorList>
    </citation>
    <scope>NUCLEOTIDE SEQUENCE</scope>
    <source>
        <strain evidence="4">CHK193-4272</strain>
    </source>
</reference>
<feature type="transmembrane region" description="Helical" evidence="3">
    <location>
        <begin position="377"/>
        <end position="395"/>
    </location>
</feature>
<protein>
    <submittedName>
        <fullName evidence="4">Spore germination protein</fullName>
    </submittedName>
</protein>
<evidence type="ECO:0000256" key="2">
    <source>
        <dbReference type="ARBA" id="ARBA00023136"/>
    </source>
</evidence>
<proteinExistence type="inferred from homology"/>
<keyword evidence="3" id="KW-0812">Transmembrane</keyword>
<dbReference type="InterPro" id="IPR050768">
    <property type="entry name" value="UPF0353/GerABKA_families"/>
</dbReference>
<evidence type="ECO:0000256" key="1">
    <source>
        <dbReference type="ARBA" id="ARBA00005278"/>
    </source>
</evidence>
<dbReference type="PIRSF" id="PIRSF005690">
    <property type="entry name" value="GerBA"/>
    <property type="match status" value="1"/>
</dbReference>